<dbReference type="GO" id="GO:0005829">
    <property type="term" value="C:cytosol"/>
    <property type="evidence" value="ECO:0007669"/>
    <property type="project" value="TreeGrafter"/>
</dbReference>
<dbReference type="InterPro" id="IPR032687">
    <property type="entry name" value="AraC-type_N"/>
</dbReference>
<dbReference type="GO" id="GO:0003700">
    <property type="term" value="F:DNA-binding transcription factor activity"/>
    <property type="evidence" value="ECO:0007669"/>
    <property type="project" value="InterPro"/>
</dbReference>
<protein>
    <submittedName>
        <fullName evidence="5">AraC family transcriptional regulator ligand-binding domain-containing protein</fullName>
    </submittedName>
</protein>
<accession>A0A939DEY6</accession>
<gene>
    <name evidence="5" type="ORF">JYP50_09490</name>
</gene>
<dbReference type="GO" id="GO:0000976">
    <property type="term" value="F:transcription cis-regulatory region binding"/>
    <property type="evidence" value="ECO:0007669"/>
    <property type="project" value="TreeGrafter"/>
</dbReference>
<dbReference type="SMART" id="SM00342">
    <property type="entry name" value="HTH_ARAC"/>
    <property type="match status" value="1"/>
</dbReference>
<dbReference type="Pfam" id="PF12625">
    <property type="entry name" value="Arabinose_bd"/>
    <property type="match status" value="1"/>
</dbReference>
<proteinExistence type="predicted"/>
<feature type="domain" description="HTH araC/xylS-type" evidence="4">
    <location>
        <begin position="233"/>
        <end position="333"/>
    </location>
</feature>
<name>A0A939DEY6_9GAMM</name>
<sequence length="339" mass="38416">MDEQQHYLRVLDTHIRRTLASVEDPQAREQLLARLEKHTHAQIGLDDAVAMLLRALWKTTEDEFFGLSPEKMPRGTWALACDYMLDGGTLQELLQRGQRIFSFLPPASKHIRLGRQGNIASVTVSCYTGEGDPEHFLIEFYTMLWHRFLCWAVDEAIPLSGVYFAHPRPAHHAVCQRLFDCPIEYDRGASSFAFSAGLLQSAVRRSKPELASWLKESPVDIVSVYDEQGSMKARLRGEILRYLKSEGSIPAYDDICRSLGLGPQTLRRQLKLEGTSYQGLKDELLRNLVTELLNEPGHSLEDVVQLSGYCDSASLTRACKRWFGMTPGQYRLIAETQTI</sequence>
<dbReference type="InterPro" id="IPR018060">
    <property type="entry name" value="HTH_AraC"/>
</dbReference>
<dbReference type="Proteomes" id="UP000664303">
    <property type="component" value="Unassembled WGS sequence"/>
</dbReference>
<dbReference type="PANTHER" id="PTHR47894:SF1">
    <property type="entry name" value="HTH-TYPE TRANSCRIPTIONAL REGULATOR VQSM"/>
    <property type="match status" value="1"/>
</dbReference>
<evidence type="ECO:0000256" key="3">
    <source>
        <dbReference type="ARBA" id="ARBA00023163"/>
    </source>
</evidence>
<dbReference type="EMBL" id="JAFKCZ010000006">
    <property type="protein sequence ID" value="MBN7796824.1"/>
    <property type="molecule type" value="Genomic_DNA"/>
</dbReference>
<keyword evidence="3" id="KW-0804">Transcription</keyword>
<evidence type="ECO:0000313" key="5">
    <source>
        <dbReference type="EMBL" id="MBN7796824.1"/>
    </source>
</evidence>
<keyword evidence="1" id="KW-0805">Transcription regulation</keyword>
<dbReference type="InterPro" id="IPR009057">
    <property type="entry name" value="Homeodomain-like_sf"/>
</dbReference>
<dbReference type="PANTHER" id="PTHR47894">
    <property type="entry name" value="HTH-TYPE TRANSCRIPTIONAL REGULATOR GADX"/>
    <property type="match status" value="1"/>
</dbReference>
<evidence type="ECO:0000313" key="6">
    <source>
        <dbReference type="Proteomes" id="UP000664303"/>
    </source>
</evidence>
<keyword evidence="2" id="KW-0238">DNA-binding</keyword>
<dbReference type="PROSITE" id="PS01124">
    <property type="entry name" value="HTH_ARAC_FAMILY_2"/>
    <property type="match status" value="1"/>
</dbReference>
<dbReference type="Pfam" id="PF12833">
    <property type="entry name" value="HTH_18"/>
    <property type="match status" value="1"/>
</dbReference>
<keyword evidence="6" id="KW-1185">Reference proteome</keyword>
<evidence type="ECO:0000256" key="1">
    <source>
        <dbReference type="ARBA" id="ARBA00023015"/>
    </source>
</evidence>
<dbReference type="Gene3D" id="1.10.10.60">
    <property type="entry name" value="Homeodomain-like"/>
    <property type="match status" value="1"/>
</dbReference>
<dbReference type="SUPFAM" id="SSF46689">
    <property type="entry name" value="Homeodomain-like"/>
    <property type="match status" value="1"/>
</dbReference>
<organism evidence="5 6">
    <name type="scientific">Parahaliea mediterranea</name>
    <dbReference type="NCBI Taxonomy" id="651086"/>
    <lineage>
        <taxon>Bacteria</taxon>
        <taxon>Pseudomonadati</taxon>
        <taxon>Pseudomonadota</taxon>
        <taxon>Gammaproteobacteria</taxon>
        <taxon>Cellvibrionales</taxon>
        <taxon>Halieaceae</taxon>
        <taxon>Parahaliea</taxon>
    </lineage>
</organism>
<dbReference type="RefSeq" id="WP_206560268.1">
    <property type="nucleotide sequence ID" value="NZ_JAFKCZ010000006.1"/>
</dbReference>
<evidence type="ECO:0000259" key="4">
    <source>
        <dbReference type="PROSITE" id="PS01124"/>
    </source>
</evidence>
<dbReference type="AlphaFoldDB" id="A0A939DEY6"/>
<reference evidence="5" key="1">
    <citation type="submission" date="2021-02" db="EMBL/GenBank/DDBJ databases">
        <title>PHA producing bacteria isolated from coastal sediment in Guangdong, Shenzhen.</title>
        <authorList>
            <person name="Zheng W."/>
            <person name="Yu S."/>
            <person name="Huang Y."/>
        </authorList>
    </citation>
    <scope>NUCLEOTIDE SEQUENCE</scope>
    <source>
        <strain evidence="5">TN14-10</strain>
    </source>
</reference>
<evidence type="ECO:0000256" key="2">
    <source>
        <dbReference type="ARBA" id="ARBA00023125"/>
    </source>
</evidence>
<comment type="caution">
    <text evidence="5">The sequence shown here is derived from an EMBL/GenBank/DDBJ whole genome shotgun (WGS) entry which is preliminary data.</text>
</comment>